<dbReference type="InterPro" id="IPR013785">
    <property type="entry name" value="Aldolase_TIM"/>
</dbReference>
<proteinExistence type="predicted"/>
<evidence type="ECO:0000313" key="7">
    <source>
        <dbReference type="Proteomes" id="UP000242329"/>
    </source>
</evidence>
<gene>
    <name evidence="6" type="ORF">SAMN02745221_00410</name>
</gene>
<keyword evidence="6" id="KW-0670">Pyruvate</keyword>
<sequence>MEFAGLVKQSLIDYPDKIAAVVFTYGCNLRCPFCHNGHLLIKPSRQDKRALFISEEEVLSFLHERRGFLDALVITGGEPTLNPDLPRFISRVKEDGFLVKLDTNGTNPDMLETLVESRLADCIAMDIKAPLQWEAYARACGSLTAELFMKIRNSVHMLVSSDIEVIFRTTVVPGLHTEKDIIEIARYIKGDKKYLLQQFNPENALRESYQSIRPYEVKVLEDMALKCRPYVKEVIIANI</sequence>
<evidence type="ECO:0000256" key="1">
    <source>
        <dbReference type="ARBA" id="ARBA00022691"/>
    </source>
</evidence>
<dbReference type="CDD" id="cd01335">
    <property type="entry name" value="Radical_SAM"/>
    <property type="match status" value="1"/>
</dbReference>
<dbReference type="SUPFAM" id="SSF102114">
    <property type="entry name" value="Radical SAM enzymes"/>
    <property type="match status" value="1"/>
</dbReference>
<keyword evidence="1" id="KW-0949">S-adenosyl-L-methionine</keyword>
<dbReference type="InterPro" id="IPR012840">
    <property type="entry name" value="NrdG2"/>
</dbReference>
<evidence type="ECO:0000313" key="6">
    <source>
        <dbReference type="EMBL" id="SHG53047.1"/>
    </source>
</evidence>
<protein>
    <submittedName>
        <fullName evidence="6">Pyruvate formate lyase activating enzyme</fullName>
    </submittedName>
</protein>
<dbReference type="GO" id="GO:0046872">
    <property type="term" value="F:metal ion binding"/>
    <property type="evidence" value="ECO:0007669"/>
    <property type="project" value="UniProtKB-KW"/>
</dbReference>
<dbReference type="InterPro" id="IPR050377">
    <property type="entry name" value="Radical_SAM_PqqE_MftC-like"/>
</dbReference>
<dbReference type="GO" id="GO:0051536">
    <property type="term" value="F:iron-sulfur cluster binding"/>
    <property type="evidence" value="ECO:0007669"/>
    <property type="project" value="UniProtKB-KW"/>
</dbReference>
<dbReference type="PANTHER" id="PTHR11228:SF27">
    <property type="entry name" value="GLYCYL-RADICAL ENZYME ACTIVATING ENZYME MJ1227-RELATED"/>
    <property type="match status" value="1"/>
</dbReference>
<dbReference type="PROSITE" id="PS51918">
    <property type="entry name" value="RADICAL_SAM"/>
    <property type="match status" value="1"/>
</dbReference>
<keyword evidence="4" id="KW-0411">Iron-sulfur</keyword>
<dbReference type="STRING" id="1123382.SAMN02745221_00410"/>
<evidence type="ECO:0000256" key="4">
    <source>
        <dbReference type="ARBA" id="ARBA00023014"/>
    </source>
</evidence>
<dbReference type="InterPro" id="IPR007197">
    <property type="entry name" value="rSAM"/>
</dbReference>
<reference evidence="7" key="1">
    <citation type="submission" date="2016-11" db="EMBL/GenBank/DDBJ databases">
        <authorList>
            <person name="Varghese N."/>
            <person name="Submissions S."/>
        </authorList>
    </citation>
    <scope>NUCLEOTIDE SEQUENCE [LARGE SCALE GENOMIC DNA]</scope>
    <source>
        <strain evidence="7">DSM 11003</strain>
    </source>
</reference>
<dbReference type="GO" id="GO:0016829">
    <property type="term" value="F:lyase activity"/>
    <property type="evidence" value="ECO:0007669"/>
    <property type="project" value="UniProtKB-KW"/>
</dbReference>
<feature type="domain" description="Radical SAM core" evidence="5">
    <location>
        <begin position="13"/>
        <end position="237"/>
    </location>
</feature>
<keyword evidence="6" id="KW-0456">Lyase</keyword>
<organism evidence="6 7">
    <name type="scientific">Thermosyntropha lipolytica DSM 11003</name>
    <dbReference type="NCBI Taxonomy" id="1123382"/>
    <lineage>
        <taxon>Bacteria</taxon>
        <taxon>Bacillati</taxon>
        <taxon>Bacillota</taxon>
        <taxon>Clostridia</taxon>
        <taxon>Eubacteriales</taxon>
        <taxon>Syntrophomonadaceae</taxon>
        <taxon>Thermosyntropha</taxon>
    </lineage>
</organism>
<dbReference type="NCBIfam" id="TIGR02495">
    <property type="entry name" value="NrdG2"/>
    <property type="match status" value="1"/>
</dbReference>
<dbReference type="Proteomes" id="UP000242329">
    <property type="component" value="Unassembled WGS sequence"/>
</dbReference>
<evidence type="ECO:0000256" key="2">
    <source>
        <dbReference type="ARBA" id="ARBA00022723"/>
    </source>
</evidence>
<dbReference type="InterPro" id="IPR058240">
    <property type="entry name" value="rSAM_sf"/>
</dbReference>
<dbReference type="EMBL" id="FQWY01000005">
    <property type="protein sequence ID" value="SHG53047.1"/>
    <property type="molecule type" value="Genomic_DNA"/>
</dbReference>
<accession>A0A1M5KJT0</accession>
<dbReference type="Gene3D" id="3.20.20.70">
    <property type="entry name" value="Aldolase class I"/>
    <property type="match status" value="1"/>
</dbReference>
<dbReference type="SFLD" id="SFLDG01067">
    <property type="entry name" value="SPASM/twitch_domain_containing"/>
    <property type="match status" value="1"/>
</dbReference>
<dbReference type="SFLD" id="SFLDG01094">
    <property type="entry name" value="Uncharacterised_Radical_SAM_Su"/>
    <property type="match status" value="1"/>
</dbReference>
<name>A0A1M5KJT0_9FIRM</name>
<evidence type="ECO:0000259" key="5">
    <source>
        <dbReference type="PROSITE" id="PS51918"/>
    </source>
</evidence>
<keyword evidence="3" id="KW-0408">Iron</keyword>
<keyword evidence="2" id="KW-0479">Metal-binding</keyword>
<dbReference type="Pfam" id="PF04055">
    <property type="entry name" value="Radical_SAM"/>
    <property type="match status" value="1"/>
</dbReference>
<dbReference type="SFLD" id="SFLDS00029">
    <property type="entry name" value="Radical_SAM"/>
    <property type="match status" value="1"/>
</dbReference>
<dbReference type="OrthoDB" id="9782387at2"/>
<dbReference type="RefSeq" id="WP_073089418.1">
    <property type="nucleotide sequence ID" value="NZ_FQWY01000005.1"/>
</dbReference>
<keyword evidence="7" id="KW-1185">Reference proteome</keyword>
<dbReference type="PANTHER" id="PTHR11228">
    <property type="entry name" value="RADICAL SAM DOMAIN PROTEIN"/>
    <property type="match status" value="1"/>
</dbReference>
<evidence type="ECO:0000256" key="3">
    <source>
        <dbReference type="ARBA" id="ARBA00023004"/>
    </source>
</evidence>
<dbReference type="AlphaFoldDB" id="A0A1M5KJT0"/>